<evidence type="ECO:0000256" key="1">
    <source>
        <dbReference type="ARBA" id="ARBA00005369"/>
    </source>
</evidence>
<dbReference type="PANTHER" id="PTHR11579:SF18">
    <property type="entry name" value="PROTEIN-L-ISOASPARTATE O-METHYLTRANSFERASE"/>
    <property type="match status" value="1"/>
</dbReference>
<protein>
    <recommendedName>
        <fullName evidence="2">Protein-L-isoaspartate O-methyltransferase</fullName>
    </recommendedName>
    <alternativeName>
        <fullName evidence="3">Protein L-isoaspartyl methyltransferase</fullName>
    </alternativeName>
</protein>
<evidence type="ECO:0000313" key="4">
    <source>
        <dbReference type="EMBL" id="MCC8427633.1"/>
    </source>
</evidence>
<dbReference type="PANTHER" id="PTHR11579">
    <property type="entry name" value="PROTEIN-L-ISOASPARTATE O-METHYLTRANSFERASE"/>
    <property type="match status" value="1"/>
</dbReference>
<comment type="similarity">
    <text evidence="1">Belongs to the methyltransferase superfamily. L-isoaspartyl/D-aspartyl protein methyltransferase family.</text>
</comment>
<name>A0ABS8KNK5_9HYPH</name>
<comment type="caution">
    <text evidence="4">The sequence shown here is derived from an EMBL/GenBank/DDBJ whole genome shotgun (WGS) entry which is preliminary data.</text>
</comment>
<sequence>MTDFALARRNMVEGQLRPNRVNNAGLLAILADLPRERFLPEALRSVAYADDDVPLGNGRYMMEPMVLARLIQVLQPQAEDKAMVVAAGRGYGAAILARLAKSVTAVETDASMAAAARQTLADLGLAAVELVVGQAEQGAAAGAPYDVILIEGVVREVPKTISDQLAEGGRLATVIADPSGALGVAHLYVKQGGVVSGRPLFDAGSPPLPGFAPPARFTF</sequence>
<gene>
    <name evidence="4" type="ORF">LJ725_01545</name>
</gene>
<reference evidence="4 5" key="1">
    <citation type="submission" date="2021-11" db="EMBL/GenBank/DDBJ databases">
        <authorList>
            <person name="Lee D.-H."/>
            <person name="Kim S.-B."/>
        </authorList>
    </citation>
    <scope>NUCLEOTIDE SEQUENCE [LARGE SCALE GENOMIC DNA]</scope>
    <source>
        <strain evidence="4 5">KCTC 52223</strain>
    </source>
</reference>
<dbReference type="SUPFAM" id="SSF53335">
    <property type="entry name" value="S-adenosyl-L-methionine-dependent methyltransferases"/>
    <property type="match status" value="1"/>
</dbReference>
<accession>A0ABS8KNK5</accession>
<dbReference type="Pfam" id="PF01135">
    <property type="entry name" value="PCMT"/>
    <property type="match status" value="1"/>
</dbReference>
<keyword evidence="5" id="KW-1185">Reference proteome</keyword>
<organism evidence="4 5">
    <name type="scientific">Reyranella aquatilis</name>
    <dbReference type="NCBI Taxonomy" id="2035356"/>
    <lineage>
        <taxon>Bacteria</taxon>
        <taxon>Pseudomonadati</taxon>
        <taxon>Pseudomonadota</taxon>
        <taxon>Alphaproteobacteria</taxon>
        <taxon>Hyphomicrobiales</taxon>
        <taxon>Reyranellaceae</taxon>
        <taxon>Reyranella</taxon>
    </lineage>
</organism>
<dbReference type="Gene3D" id="3.40.50.150">
    <property type="entry name" value="Vaccinia Virus protein VP39"/>
    <property type="match status" value="1"/>
</dbReference>
<evidence type="ECO:0000256" key="3">
    <source>
        <dbReference type="ARBA" id="ARBA00030757"/>
    </source>
</evidence>
<proteinExistence type="inferred from homology"/>
<dbReference type="InterPro" id="IPR029063">
    <property type="entry name" value="SAM-dependent_MTases_sf"/>
</dbReference>
<dbReference type="InterPro" id="IPR000682">
    <property type="entry name" value="PCMT"/>
</dbReference>
<evidence type="ECO:0000313" key="5">
    <source>
        <dbReference type="Proteomes" id="UP001198862"/>
    </source>
</evidence>
<dbReference type="EMBL" id="JAJISD010000001">
    <property type="protein sequence ID" value="MCC8427633.1"/>
    <property type="molecule type" value="Genomic_DNA"/>
</dbReference>
<evidence type="ECO:0000256" key="2">
    <source>
        <dbReference type="ARBA" id="ARBA00013346"/>
    </source>
</evidence>
<dbReference type="RefSeq" id="WP_230548857.1">
    <property type="nucleotide sequence ID" value="NZ_JAJISD010000001.1"/>
</dbReference>
<dbReference type="Proteomes" id="UP001198862">
    <property type="component" value="Unassembled WGS sequence"/>
</dbReference>